<dbReference type="Pfam" id="PF01084">
    <property type="entry name" value="Ribosomal_S18"/>
    <property type="match status" value="1"/>
</dbReference>
<accession>A0A0D8HFM9</accession>
<sequence>MAKGKESSSRRAPKETNKKIKKKVCMYCIKKIEYIDYKDTDPLKKFMSERGKIRARRVTGNCDQHQRAIAGAIKNAREMALLPYTQRMVAERTSIRPPKQDSNNAYTPDADDSDDLVDMFAGGADLEDEN</sequence>
<keyword evidence="2 7" id="KW-0699">rRNA-binding</keyword>
<dbReference type="FunFam" id="4.10.640.10:FF:000004">
    <property type="entry name" value="30S ribosomal protein S18"/>
    <property type="match status" value="1"/>
</dbReference>
<dbReference type="GO" id="GO:0003735">
    <property type="term" value="F:structural constituent of ribosome"/>
    <property type="evidence" value="ECO:0007669"/>
    <property type="project" value="InterPro"/>
</dbReference>
<reference evidence="10 11" key="1">
    <citation type="submission" date="2015-01" db="EMBL/GenBank/DDBJ databases">
        <title>Draft genome of the acidophilic iron oxidizer Acidithrix ferrooxidans strain Py-F3.</title>
        <authorList>
            <person name="Poehlein A."/>
            <person name="Eisen S."/>
            <person name="Schloemann M."/>
            <person name="Johnson B.D."/>
            <person name="Daniel R."/>
            <person name="Muehling M."/>
        </authorList>
    </citation>
    <scope>NUCLEOTIDE SEQUENCE [LARGE SCALE GENOMIC DNA]</scope>
    <source>
        <strain evidence="10 11">Py-F3</strain>
    </source>
</reference>
<keyword evidence="4 7" id="KW-0689">Ribosomal protein</keyword>
<evidence type="ECO:0000256" key="8">
    <source>
        <dbReference type="RuleBase" id="RU003910"/>
    </source>
</evidence>
<dbReference type="OrthoDB" id="9812008at2"/>
<dbReference type="PANTHER" id="PTHR13479">
    <property type="entry name" value="30S RIBOSOMAL PROTEIN S18"/>
    <property type="match status" value="1"/>
</dbReference>
<dbReference type="PATRIC" id="fig|1280514.3.peg.3166"/>
<dbReference type="STRING" id="1280514.AXFE_23980"/>
<dbReference type="PRINTS" id="PR00974">
    <property type="entry name" value="RIBOSOMALS18"/>
</dbReference>
<organism evidence="10 11">
    <name type="scientific">Acidithrix ferrooxidans</name>
    <dbReference type="NCBI Taxonomy" id="1280514"/>
    <lineage>
        <taxon>Bacteria</taxon>
        <taxon>Bacillati</taxon>
        <taxon>Actinomycetota</taxon>
        <taxon>Acidimicrobiia</taxon>
        <taxon>Acidimicrobiales</taxon>
        <taxon>Acidimicrobiaceae</taxon>
        <taxon>Acidithrix</taxon>
    </lineage>
</organism>
<keyword evidence="3 7" id="KW-0694">RNA-binding</keyword>
<evidence type="ECO:0000256" key="1">
    <source>
        <dbReference type="ARBA" id="ARBA00005589"/>
    </source>
</evidence>
<evidence type="ECO:0000256" key="3">
    <source>
        <dbReference type="ARBA" id="ARBA00022884"/>
    </source>
</evidence>
<dbReference type="Gene3D" id="4.10.640.10">
    <property type="entry name" value="Ribosomal protein S18"/>
    <property type="match status" value="1"/>
</dbReference>
<dbReference type="GO" id="GO:0022627">
    <property type="term" value="C:cytosolic small ribosomal subunit"/>
    <property type="evidence" value="ECO:0007669"/>
    <property type="project" value="TreeGrafter"/>
</dbReference>
<dbReference type="PROSITE" id="PS00057">
    <property type="entry name" value="RIBOSOMAL_S18"/>
    <property type="match status" value="1"/>
</dbReference>
<dbReference type="HAMAP" id="MF_00270">
    <property type="entry name" value="Ribosomal_bS18"/>
    <property type="match status" value="1"/>
</dbReference>
<dbReference type="Proteomes" id="UP000032360">
    <property type="component" value="Unassembled WGS sequence"/>
</dbReference>
<comment type="function">
    <text evidence="7">Binds as a heterodimer with protein bS6 to the central domain of the 16S rRNA, where it helps stabilize the platform of the 30S subunit.</text>
</comment>
<evidence type="ECO:0000313" key="11">
    <source>
        <dbReference type="Proteomes" id="UP000032360"/>
    </source>
</evidence>
<feature type="region of interest" description="Disordered" evidence="9">
    <location>
        <begin position="91"/>
        <end position="118"/>
    </location>
</feature>
<proteinExistence type="inferred from homology"/>
<name>A0A0D8HFM9_9ACTN</name>
<dbReference type="InterPro" id="IPR036870">
    <property type="entry name" value="Ribosomal_bS18_sf"/>
</dbReference>
<evidence type="ECO:0000256" key="7">
    <source>
        <dbReference type="HAMAP-Rule" id="MF_00270"/>
    </source>
</evidence>
<protein>
    <recommendedName>
        <fullName evidence="6 7">Small ribosomal subunit protein bS18</fullName>
    </recommendedName>
</protein>
<dbReference type="PANTHER" id="PTHR13479:SF40">
    <property type="entry name" value="SMALL RIBOSOMAL SUBUNIT PROTEIN BS18M"/>
    <property type="match status" value="1"/>
</dbReference>
<dbReference type="GO" id="GO:0006412">
    <property type="term" value="P:translation"/>
    <property type="evidence" value="ECO:0007669"/>
    <property type="project" value="UniProtKB-UniRule"/>
</dbReference>
<evidence type="ECO:0000256" key="5">
    <source>
        <dbReference type="ARBA" id="ARBA00023274"/>
    </source>
</evidence>
<gene>
    <name evidence="7 10" type="primary">rpsR</name>
    <name evidence="10" type="ORF">AXFE_23980</name>
</gene>
<dbReference type="InterPro" id="IPR018275">
    <property type="entry name" value="Ribosomal_bS18_CS"/>
</dbReference>
<keyword evidence="5 7" id="KW-0687">Ribonucleoprotein</keyword>
<evidence type="ECO:0000256" key="4">
    <source>
        <dbReference type="ARBA" id="ARBA00022980"/>
    </source>
</evidence>
<comment type="caution">
    <text evidence="10">The sequence shown here is derived from an EMBL/GenBank/DDBJ whole genome shotgun (WGS) entry which is preliminary data.</text>
</comment>
<evidence type="ECO:0000313" key="10">
    <source>
        <dbReference type="EMBL" id="KJF16733.1"/>
    </source>
</evidence>
<dbReference type="SUPFAM" id="SSF46911">
    <property type="entry name" value="Ribosomal protein S18"/>
    <property type="match status" value="1"/>
</dbReference>
<evidence type="ECO:0000256" key="9">
    <source>
        <dbReference type="SAM" id="MobiDB-lite"/>
    </source>
</evidence>
<dbReference type="InterPro" id="IPR001648">
    <property type="entry name" value="Ribosomal_bS18"/>
</dbReference>
<evidence type="ECO:0000256" key="2">
    <source>
        <dbReference type="ARBA" id="ARBA00022730"/>
    </source>
</evidence>
<comment type="subunit">
    <text evidence="7">Part of the 30S ribosomal subunit. Forms a tight heterodimer with protein bS6.</text>
</comment>
<evidence type="ECO:0000256" key="6">
    <source>
        <dbReference type="ARBA" id="ARBA00035141"/>
    </source>
</evidence>
<comment type="similarity">
    <text evidence="1 7 8">Belongs to the bacterial ribosomal protein bS18 family.</text>
</comment>
<dbReference type="GO" id="GO:0070181">
    <property type="term" value="F:small ribosomal subunit rRNA binding"/>
    <property type="evidence" value="ECO:0007669"/>
    <property type="project" value="TreeGrafter"/>
</dbReference>
<dbReference type="AlphaFoldDB" id="A0A0D8HFM9"/>
<dbReference type="NCBIfam" id="TIGR00165">
    <property type="entry name" value="S18"/>
    <property type="match status" value="1"/>
</dbReference>
<dbReference type="EMBL" id="JXYS01000075">
    <property type="protein sequence ID" value="KJF16733.1"/>
    <property type="molecule type" value="Genomic_DNA"/>
</dbReference>
<keyword evidence="11" id="KW-1185">Reference proteome</keyword>